<dbReference type="InterPro" id="IPR001466">
    <property type="entry name" value="Beta-lactam-related"/>
</dbReference>
<comment type="caution">
    <text evidence="2">The sequence shown here is derived from an EMBL/GenBank/DDBJ whole genome shotgun (WGS) entry which is preliminary data.</text>
</comment>
<dbReference type="PANTHER" id="PTHR46825:SF9">
    <property type="entry name" value="BETA-LACTAMASE-RELATED DOMAIN-CONTAINING PROTEIN"/>
    <property type="match status" value="1"/>
</dbReference>
<dbReference type="AlphaFoldDB" id="A0A6M0K6F4"/>
<proteinExistence type="predicted"/>
<evidence type="ECO:0000313" key="3">
    <source>
        <dbReference type="Proteomes" id="UP000483379"/>
    </source>
</evidence>
<accession>A0A6M0K6F4</accession>
<protein>
    <submittedName>
        <fullName evidence="2">Beta-lactamase family protein</fullName>
    </submittedName>
</protein>
<sequence length="603" mass="65141">MTKASCHRRRDFLGTLIRGALAGLAWSRLSLAEDQPASASDHWVRPQARRIRDQLTPVILDVQKRLRVPGLSLALVTPTRVLWAEGFGLASVAESRPATADTLYRAASLAKPLTAIGLMRLVDQGALDLDAPIGDYLPGLRLRSRFPQALEGITPRSLLCHHAGVPTDLNRGMWTDAALDTLLAALREEDMAFPPGHVYSYSNLGYSLLGLVIERLSDLRFAAYMRRCVLAPLGMEDSGFQARPGKRLASGYRDGEPIDLLPLRDLPAHGLETTCLDMAKVMQLILGGGALQGRQILSASVIEAMLAVQNADNPRDMPVLTGLGWLLEQDSLARCGRLIRHGGTTLGFSAECILLPELGLGATVLCNSDSGRDLSSQLARALLTQAMGSATAEDGVELFLPPPIRPQLAADAIPIAGDYPTGLGLIALRPNDALLSLRPHGPSVALTEQEGGALRIAEKDRARLPPALRPLGDLSLRTQRRGERALLIARGNGRDLVLGDKAPPPRLPEAWRQRLGDYRVVNADPGFPVEAVSLRLYDGRPYLCYRMPALASALIEVPLHPISDTAAVILGLGRTRGEVVRAIRDGDRAYLRYSGLRAIEAQP</sequence>
<feature type="domain" description="Beta-lactamase-related" evidence="1">
    <location>
        <begin position="64"/>
        <end position="381"/>
    </location>
</feature>
<dbReference type="EMBL" id="JAAIJQ010000122">
    <property type="protein sequence ID" value="NEV64901.1"/>
    <property type="molecule type" value="Genomic_DNA"/>
</dbReference>
<dbReference type="Pfam" id="PF00144">
    <property type="entry name" value="Beta-lactamase"/>
    <property type="match status" value="1"/>
</dbReference>
<gene>
    <name evidence="2" type="ORF">G3446_24055</name>
</gene>
<dbReference type="Gene3D" id="3.40.710.10">
    <property type="entry name" value="DD-peptidase/beta-lactamase superfamily"/>
    <property type="match status" value="1"/>
</dbReference>
<dbReference type="SUPFAM" id="SSF56601">
    <property type="entry name" value="beta-lactamase/transpeptidase-like"/>
    <property type="match status" value="1"/>
</dbReference>
<dbReference type="Proteomes" id="UP000483379">
    <property type="component" value="Unassembled WGS sequence"/>
</dbReference>
<dbReference type="RefSeq" id="WP_164456108.1">
    <property type="nucleotide sequence ID" value="NZ_JAAIJQ010000122.1"/>
</dbReference>
<evidence type="ECO:0000313" key="2">
    <source>
        <dbReference type="EMBL" id="NEV64901.1"/>
    </source>
</evidence>
<dbReference type="InterPro" id="IPR012338">
    <property type="entry name" value="Beta-lactam/transpept-like"/>
</dbReference>
<evidence type="ECO:0000259" key="1">
    <source>
        <dbReference type="Pfam" id="PF00144"/>
    </source>
</evidence>
<name>A0A6M0K6F4_9GAMM</name>
<keyword evidence="3" id="KW-1185">Reference proteome</keyword>
<dbReference type="InterPro" id="IPR050491">
    <property type="entry name" value="AmpC-like"/>
</dbReference>
<dbReference type="PANTHER" id="PTHR46825">
    <property type="entry name" value="D-ALANYL-D-ALANINE-CARBOXYPEPTIDASE/ENDOPEPTIDASE AMPH"/>
    <property type="match status" value="1"/>
</dbReference>
<organism evidence="2 3">
    <name type="scientific">Thiorhodococcus minor</name>
    <dbReference type="NCBI Taxonomy" id="57489"/>
    <lineage>
        <taxon>Bacteria</taxon>
        <taxon>Pseudomonadati</taxon>
        <taxon>Pseudomonadota</taxon>
        <taxon>Gammaproteobacteria</taxon>
        <taxon>Chromatiales</taxon>
        <taxon>Chromatiaceae</taxon>
        <taxon>Thiorhodococcus</taxon>
    </lineage>
</organism>
<reference evidence="2 3" key="1">
    <citation type="submission" date="2020-02" db="EMBL/GenBank/DDBJ databases">
        <title>Genome sequences of Thiorhodococcus mannitoliphagus and Thiorhodococcus minor, purple sulfur photosynthetic bacteria in the gammaproteobacterial family, Chromatiaceae.</title>
        <authorList>
            <person name="Aviles F.A."/>
            <person name="Meyer T.E."/>
            <person name="Kyndt J.A."/>
        </authorList>
    </citation>
    <scope>NUCLEOTIDE SEQUENCE [LARGE SCALE GENOMIC DNA]</scope>
    <source>
        <strain evidence="2 3">DSM 11518</strain>
    </source>
</reference>